<reference evidence="2" key="1">
    <citation type="submission" date="2021-01" db="EMBL/GenBank/DDBJ databases">
        <authorList>
            <person name="Zahm M."/>
            <person name="Roques C."/>
            <person name="Cabau C."/>
            <person name="Klopp C."/>
            <person name="Donnadieu C."/>
            <person name="Jouanno E."/>
            <person name="Lampietro C."/>
            <person name="Louis A."/>
            <person name="Herpin A."/>
            <person name="Echchiki A."/>
            <person name="Berthelot C."/>
            <person name="Parey E."/>
            <person name="Roest-Crollius H."/>
            <person name="Braasch I."/>
            <person name="Postlethwait J."/>
            <person name="Bobe J."/>
            <person name="Montfort J."/>
            <person name="Bouchez O."/>
            <person name="Begum T."/>
            <person name="Mejri S."/>
            <person name="Adams A."/>
            <person name="Chen W.-J."/>
            <person name="Guiguen Y."/>
        </authorList>
    </citation>
    <scope>NUCLEOTIDE SEQUENCE</scope>
    <source>
        <strain evidence="2">YG-15Mar2019-1</strain>
        <tissue evidence="2">Brain</tissue>
    </source>
</reference>
<keyword evidence="1" id="KW-0812">Transmembrane</keyword>
<dbReference type="EMBL" id="JAFDVH010000001">
    <property type="protein sequence ID" value="KAG7492104.1"/>
    <property type="molecule type" value="Genomic_DNA"/>
</dbReference>
<feature type="transmembrane region" description="Helical" evidence="1">
    <location>
        <begin position="245"/>
        <end position="267"/>
    </location>
</feature>
<name>A0A9D3QJK0_MEGAT</name>
<evidence type="ECO:0000313" key="2">
    <source>
        <dbReference type="EMBL" id="KAG7492104.1"/>
    </source>
</evidence>
<proteinExistence type="predicted"/>
<dbReference type="Proteomes" id="UP001046870">
    <property type="component" value="Chromosome 1"/>
</dbReference>
<protein>
    <submittedName>
        <fullName evidence="2">Uncharacterized protein</fullName>
    </submittedName>
</protein>
<gene>
    <name evidence="2" type="ORF">MATL_G00011140</name>
</gene>
<evidence type="ECO:0000256" key="1">
    <source>
        <dbReference type="SAM" id="Phobius"/>
    </source>
</evidence>
<evidence type="ECO:0000313" key="3">
    <source>
        <dbReference type="Proteomes" id="UP001046870"/>
    </source>
</evidence>
<keyword evidence="1" id="KW-1133">Transmembrane helix</keyword>
<comment type="caution">
    <text evidence="2">The sequence shown here is derived from an EMBL/GenBank/DDBJ whole genome shotgun (WGS) entry which is preliminary data.</text>
</comment>
<dbReference type="OrthoDB" id="8945787at2759"/>
<dbReference type="AlphaFoldDB" id="A0A9D3QJK0"/>
<sequence>MIDNGFHGNVRDWMGWSFVTVQVVYMYLAIWVLIGDASSTFVYKDILDELEELLPADYLFKMPPLKQRCDEERDNYFQVQQTLQCFHWKEEKRDKSWRCDESKDVVKRLLDKLNRCSVEVNKDLCRHSSENISVSEFKDKYGEAYKKGHNVSCDCPHSTARAKPEMEVTAPAPTPSCHSSLLATDATTTEIRTTIFRLSTAFKENPPAAISTTTAITTETPAGTKVTVPVPTESPSSFSSENFRAVSSTSGALGMVIVVLSIAVIYLHTQNRQLKRAQLQAMIEYSHRNEQNRDEDYTMQLVQNGQVV</sequence>
<keyword evidence="3" id="KW-1185">Reference proteome</keyword>
<accession>A0A9D3QJK0</accession>
<feature type="transmembrane region" description="Helical" evidence="1">
    <location>
        <begin position="13"/>
        <end position="34"/>
    </location>
</feature>
<keyword evidence="1" id="KW-0472">Membrane</keyword>
<organism evidence="2 3">
    <name type="scientific">Megalops atlanticus</name>
    <name type="common">Tarpon</name>
    <name type="synonym">Clupea gigantea</name>
    <dbReference type="NCBI Taxonomy" id="7932"/>
    <lineage>
        <taxon>Eukaryota</taxon>
        <taxon>Metazoa</taxon>
        <taxon>Chordata</taxon>
        <taxon>Craniata</taxon>
        <taxon>Vertebrata</taxon>
        <taxon>Euteleostomi</taxon>
        <taxon>Actinopterygii</taxon>
        <taxon>Neopterygii</taxon>
        <taxon>Teleostei</taxon>
        <taxon>Elopiformes</taxon>
        <taxon>Megalopidae</taxon>
        <taxon>Megalops</taxon>
    </lineage>
</organism>